<feature type="transmembrane region" description="Helical" evidence="4">
    <location>
        <begin position="136"/>
        <end position="160"/>
    </location>
</feature>
<reference evidence="6" key="1">
    <citation type="submission" date="2025-08" db="UniProtKB">
        <authorList>
            <consortium name="Ensembl"/>
        </authorList>
    </citation>
    <scope>IDENTIFICATION</scope>
</reference>
<keyword evidence="1 5" id="KW-0732">Signal</keyword>
<dbReference type="GO" id="GO:0002682">
    <property type="term" value="P:regulation of immune system process"/>
    <property type="evidence" value="ECO:0007669"/>
    <property type="project" value="TreeGrafter"/>
</dbReference>
<keyword evidence="4" id="KW-1133">Transmembrane helix</keyword>
<evidence type="ECO:0000256" key="3">
    <source>
        <dbReference type="ARBA" id="ARBA00023319"/>
    </source>
</evidence>
<protein>
    <submittedName>
        <fullName evidence="6">Uncharacterized protein</fullName>
    </submittedName>
</protein>
<keyword evidence="3" id="KW-0393">Immunoglobulin domain</keyword>
<keyword evidence="2" id="KW-0325">Glycoprotein</keyword>
<dbReference type="Proteomes" id="UP000694416">
    <property type="component" value="Unplaced"/>
</dbReference>
<evidence type="ECO:0000313" key="6">
    <source>
        <dbReference type="Ensembl" id="ENSPTEP00000024436.1"/>
    </source>
</evidence>
<feature type="chain" id="PRO_5034665456" evidence="5">
    <location>
        <begin position="35"/>
        <end position="234"/>
    </location>
</feature>
<sequence length="234" mass="25284">SGSSLSPPCKEHIPWQGLLLTASLLTLWNPPTTARLTIEAMLYNATEQKEVLLFTHHLPQDLIGTKGKGWRPTTILQDIIQETIYPSASLLIQNVTQDTGFYTLYAIKMKRNFLYFLVETGFHHVKKNAPGLPVGAVAGIVTRVLVGVAPVAALACFLLLARTGSYYSFSPASLPPPRLTPGQEEGDPIQYSGPPLPSPRTAAVIYEGSVGHRCSGPAGPRGTQICPHPHLAEL</sequence>
<accession>A0A8C9HPV4</accession>
<keyword evidence="7" id="KW-1185">Reference proteome</keyword>
<feature type="signal peptide" evidence="5">
    <location>
        <begin position="1"/>
        <end position="34"/>
    </location>
</feature>
<name>A0A8C9HPV4_9PRIM</name>
<evidence type="ECO:0000256" key="2">
    <source>
        <dbReference type="ARBA" id="ARBA00023180"/>
    </source>
</evidence>
<keyword evidence="4" id="KW-0472">Membrane</keyword>
<evidence type="ECO:0000313" key="7">
    <source>
        <dbReference type="Proteomes" id="UP000694416"/>
    </source>
</evidence>
<proteinExistence type="predicted"/>
<keyword evidence="4" id="KW-0812">Transmembrane</keyword>
<organism evidence="6 7">
    <name type="scientific">Piliocolobus tephrosceles</name>
    <name type="common">Ugandan red Colobus</name>
    <dbReference type="NCBI Taxonomy" id="591936"/>
    <lineage>
        <taxon>Eukaryota</taxon>
        <taxon>Metazoa</taxon>
        <taxon>Chordata</taxon>
        <taxon>Craniata</taxon>
        <taxon>Vertebrata</taxon>
        <taxon>Euteleostomi</taxon>
        <taxon>Mammalia</taxon>
        <taxon>Eutheria</taxon>
        <taxon>Euarchontoglires</taxon>
        <taxon>Primates</taxon>
        <taxon>Haplorrhini</taxon>
        <taxon>Catarrhini</taxon>
        <taxon>Cercopithecidae</taxon>
        <taxon>Colobinae</taxon>
        <taxon>Piliocolobus</taxon>
    </lineage>
</organism>
<evidence type="ECO:0000256" key="5">
    <source>
        <dbReference type="SAM" id="SignalP"/>
    </source>
</evidence>
<dbReference type="Ensembl" id="ENSPTET00000034748.1">
    <property type="protein sequence ID" value="ENSPTEP00000024436.1"/>
    <property type="gene ID" value="ENSPTEG00000024910.1"/>
</dbReference>
<dbReference type="GO" id="GO:0007165">
    <property type="term" value="P:signal transduction"/>
    <property type="evidence" value="ECO:0007669"/>
    <property type="project" value="TreeGrafter"/>
</dbReference>
<dbReference type="GO" id="GO:0005886">
    <property type="term" value="C:plasma membrane"/>
    <property type="evidence" value="ECO:0007669"/>
    <property type="project" value="TreeGrafter"/>
</dbReference>
<evidence type="ECO:0000256" key="1">
    <source>
        <dbReference type="ARBA" id="ARBA00022729"/>
    </source>
</evidence>
<dbReference type="PANTHER" id="PTHR44427:SF1">
    <property type="entry name" value="CARCINOEMBRYONIC ANTIGEN-RELATED CELL ADHESION MOLECULE 1"/>
    <property type="match status" value="1"/>
</dbReference>
<evidence type="ECO:0000256" key="4">
    <source>
        <dbReference type="SAM" id="Phobius"/>
    </source>
</evidence>
<reference evidence="6" key="2">
    <citation type="submission" date="2025-09" db="UniProtKB">
        <authorList>
            <consortium name="Ensembl"/>
        </authorList>
    </citation>
    <scope>IDENTIFICATION</scope>
</reference>
<dbReference type="PANTHER" id="PTHR44427">
    <property type="entry name" value="CARCINOEMBRYONIC ANTIGEN-RELATED CELL ADHESION MOLECULE 19"/>
    <property type="match status" value="1"/>
</dbReference>
<dbReference type="AlphaFoldDB" id="A0A8C9HPV4"/>
<dbReference type="GO" id="GO:0009986">
    <property type="term" value="C:cell surface"/>
    <property type="evidence" value="ECO:0007669"/>
    <property type="project" value="TreeGrafter"/>
</dbReference>
<dbReference type="InterPro" id="IPR050831">
    <property type="entry name" value="CEA_cell_adhesion"/>
</dbReference>
<dbReference type="GO" id="GO:1990782">
    <property type="term" value="F:protein tyrosine kinase binding"/>
    <property type="evidence" value="ECO:0007669"/>
    <property type="project" value="TreeGrafter"/>
</dbReference>